<accession>A0A6S6ULV2</accession>
<protein>
    <submittedName>
        <fullName evidence="12">Formate dehydrogenase oxidoreductase protein</fullName>
    </submittedName>
</protein>
<dbReference type="CDD" id="cd02787">
    <property type="entry name" value="MopB_CT_ydeP"/>
    <property type="match status" value="1"/>
</dbReference>
<dbReference type="GO" id="GO:0051539">
    <property type="term" value="F:4 iron, 4 sulfur cluster binding"/>
    <property type="evidence" value="ECO:0007669"/>
    <property type="project" value="UniProtKB-KW"/>
</dbReference>
<evidence type="ECO:0000256" key="6">
    <source>
        <dbReference type="ARBA" id="ARBA00022723"/>
    </source>
</evidence>
<evidence type="ECO:0000256" key="2">
    <source>
        <dbReference type="ARBA" id="ARBA00001966"/>
    </source>
</evidence>
<feature type="domain" description="Molybdopterin dinucleotide-binding" evidence="11">
    <location>
        <begin position="650"/>
        <end position="754"/>
    </location>
</feature>
<comment type="cofactor">
    <cofactor evidence="1">
        <name>Mo-bis(molybdopterin guanine dinucleotide)</name>
        <dbReference type="ChEBI" id="CHEBI:60539"/>
    </cofactor>
</comment>
<dbReference type="Pfam" id="PF01568">
    <property type="entry name" value="Molydop_binding"/>
    <property type="match status" value="1"/>
</dbReference>
<evidence type="ECO:0000256" key="1">
    <source>
        <dbReference type="ARBA" id="ARBA00001942"/>
    </source>
</evidence>
<dbReference type="GO" id="GO:0030151">
    <property type="term" value="F:molybdenum ion binding"/>
    <property type="evidence" value="ECO:0007669"/>
    <property type="project" value="InterPro"/>
</dbReference>
<dbReference type="AlphaFoldDB" id="A0A6S6ULV2"/>
<evidence type="ECO:0000256" key="9">
    <source>
        <dbReference type="ARBA" id="ARBA00023014"/>
    </source>
</evidence>
<dbReference type="NCBIfam" id="TIGR01701">
    <property type="entry name" value="Fdhalpha-like"/>
    <property type="match status" value="1"/>
</dbReference>
<evidence type="ECO:0000256" key="7">
    <source>
        <dbReference type="ARBA" id="ARBA00023002"/>
    </source>
</evidence>
<dbReference type="InterPro" id="IPR006657">
    <property type="entry name" value="MoPterin_dinucl-bd_dom"/>
</dbReference>
<evidence type="ECO:0000256" key="4">
    <source>
        <dbReference type="ARBA" id="ARBA00022485"/>
    </source>
</evidence>
<comment type="similarity">
    <text evidence="3">Belongs to the prokaryotic molybdopterin-containing oxidoreductase family.</text>
</comment>
<evidence type="ECO:0000256" key="5">
    <source>
        <dbReference type="ARBA" id="ARBA00022505"/>
    </source>
</evidence>
<dbReference type="CDD" id="cd02767">
    <property type="entry name" value="MopB_ydeP"/>
    <property type="match status" value="1"/>
</dbReference>
<dbReference type="GO" id="GO:0016020">
    <property type="term" value="C:membrane"/>
    <property type="evidence" value="ECO:0007669"/>
    <property type="project" value="TreeGrafter"/>
</dbReference>
<keyword evidence="8" id="KW-0408">Iron</keyword>
<evidence type="ECO:0000259" key="10">
    <source>
        <dbReference type="Pfam" id="PF00384"/>
    </source>
</evidence>
<dbReference type="Pfam" id="PF00384">
    <property type="entry name" value="Molybdopterin"/>
    <property type="match status" value="1"/>
</dbReference>
<dbReference type="InterPro" id="IPR010046">
    <property type="entry name" value="Mopterin_OxRdtse_a_bac"/>
</dbReference>
<dbReference type="InterPro" id="IPR006656">
    <property type="entry name" value="Mopterin_OxRdtase"/>
</dbReference>
<organism evidence="12">
    <name type="scientific">uncultured Aureispira sp</name>
    <dbReference type="NCBI Taxonomy" id="1331704"/>
    <lineage>
        <taxon>Bacteria</taxon>
        <taxon>Pseudomonadati</taxon>
        <taxon>Bacteroidota</taxon>
        <taxon>Saprospiria</taxon>
        <taxon>Saprospirales</taxon>
        <taxon>Saprospiraceae</taxon>
        <taxon>Aureispira</taxon>
        <taxon>environmental samples</taxon>
    </lineage>
</organism>
<dbReference type="InterPro" id="IPR009010">
    <property type="entry name" value="Asp_de-COase-like_dom_sf"/>
</dbReference>
<dbReference type="GO" id="GO:0008863">
    <property type="term" value="F:formate dehydrogenase (NAD+) activity"/>
    <property type="evidence" value="ECO:0007669"/>
    <property type="project" value="InterPro"/>
</dbReference>
<feature type="domain" description="Molybdopterin oxidoreductase" evidence="10">
    <location>
        <begin position="123"/>
        <end position="500"/>
    </location>
</feature>
<keyword evidence="7" id="KW-0560">Oxidoreductase</keyword>
<dbReference type="GO" id="GO:0045333">
    <property type="term" value="P:cellular respiration"/>
    <property type="evidence" value="ECO:0007669"/>
    <property type="project" value="UniProtKB-ARBA"/>
</dbReference>
<reference evidence="12" key="1">
    <citation type="submission" date="2020-01" db="EMBL/GenBank/DDBJ databases">
        <authorList>
            <person name="Meier V. D."/>
            <person name="Meier V D."/>
        </authorList>
    </citation>
    <scope>NUCLEOTIDE SEQUENCE</scope>
    <source>
        <strain evidence="12">HLG_WM_MAG_10</strain>
    </source>
</reference>
<dbReference type="GO" id="GO:0043546">
    <property type="term" value="F:molybdopterin cofactor binding"/>
    <property type="evidence" value="ECO:0007669"/>
    <property type="project" value="InterPro"/>
</dbReference>
<keyword evidence="9" id="KW-0411">Iron-sulfur</keyword>
<dbReference type="Gene3D" id="3.40.50.740">
    <property type="match status" value="1"/>
</dbReference>
<proteinExistence type="inferred from homology"/>
<dbReference type="PIRSF" id="PIRSF000144">
    <property type="entry name" value="CbbBc"/>
    <property type="match status" value="1"/>
</dbReference>
<dbReference type="InterPro" id="IPR041953">
    <property type="entry name" value="YdeP_MopB"/>
</dbReference>
<dbReference type="PANTHER" id="PTHR43105">
    <property type="entry name" value="RESPIRATORY NITRATE REDUCTASE"/>
    <property type="match status" value="1"/>
</dbReference>
<dbReference type="PANTHER" id="PTHR43105:SF4">
    <property type="entry name" value="PROTEIN YDEP"/>
    <property type="match status" value="1"/>
</dbReference>
<dbReference type="SUPFAM" id="SSF50692">
    <property type="entry name" value="ADC-like"/>
    <property type="match status" value="1"/>
</dbReference>
<evidence type="ECO:0000256" key="3">
    <source>
        <dbReference type="ARBA" id="ARBA00010312"/>
    </source>
</evidence>
<dbReference type="Gene3D" id="3.40.228.10">
    <property type="entry name" value="Dimethylsulfoxide Reductase, domain 2"/>
    <property type="match status" value="1"/>
</dbReference>
<keyword evidence="4" id="KW-0004">4Fe-4S</keyword>
<evidence type="ECO:0000313" key="12">
    <source>
        <dbReference type="EMBL" id="CAA6830392.1"/>
    </source>
</evidence>
<evidence type="ECO:0000256" key="8">
    <source>
        <dbReference type="ARBA" id="ARBA00023004"/>
    </source>
</evidence>
<gene>
    <name evidence="12" type="ORF">HELGO_WM27330</name>
</gene>
<comment type="cofactor">
    <cofactor evidence="2">
        <name>[4Fe-4S] cluster</name>
        <dbReference type="ChEBI" id="CHEBI:49883"/>
    </cofactor>
</comment>
<keyword evidence="5" id="KW-0500">Molybdenum</keyword>
<keyword evidence="6" id="KW-0479">Metal-binding</keyword>
<name>A0A6S6ULV2_9BACT</name>
<dbReference type="EMBL" id="CACVAQ010000551">
    <property type="protein sequence ID" value="CAA6830392.1"/>
    <property type="molecule type" value="Genomic_DNA"/>
</dbReference>
<dbReference type="InterPro" id="IPR037951">
    <property type="entry name" value="MopB_CT_YdeP"/>
</dbReference>
<dbReference type="InterPro" id="IPR050123">
    <property type="entry name" value="Prok_molybdopt-oxidoreductase"/>
</dbReference>
<sequence length="764" mass="84482">MKRNVRIVPPENFQNLKLTQRKKKAAGIPALVASLQHLNKEMGVWEGIKRLNKMNQKGGFDCPGCAWPDPDGKRSSLGEYCENGVKAMAEESTNRKVNADFFAQHSVEAMSEWSDYKIGKSGRITEPMYLSANSSNYKPISWDDAFSLIGKHLKGLNSPNEAVFYTSGRTSNEAAFMYQLFARQFGTNNLPDCSNMCHESSGKGLGETLGIGKGSVTLEDLHQAELIVVMGQNPGTNHPRMLTALSHCKKNGGKVVSINPIPEAGLERFINPQSPSDLIKGGTKITDQYLQVRINGDIALLKAAMILMLEAEKKQPGTVFDLPFIEEHCEGYAALIADLEQSNFQEAVEESGVSEAEIRAFAQLLIENKKIIICWAMGITQHENGVQNIREIVNILLLKGAIGKEGAGTCPVRGHSNVQGDRTVGIWEAPPEVFLANLDQEFGIKAPRLHGYDVVHSIHAMKKNLVKVFIAMGGNFISATPDSQLTGEAVQNCDLTVQISTKLNRSHLVTGKEALILPCLSRSEKDFQASGRQFVTVENSMGVVHLSEGNFEPPSEQLKSEPAIVAGIATATFGTESIVNWSAMLDNYDVVRNHIQAVIAGFDNYNERVRKPAGFYLPNCTRDRTFNTASKKAQLTLNPIPKRAIKKGHFIMMTIRTHDQYNTTIYGLDDRYRGILNERRIALMNKKDMQLLSLKDKDVIHFRSYHNGEQRAANNFKVVGYDIARGCIGTYFPETNALVHIDNVAKKSNTPASKFIEVEVIKAN</sequence>
<dbReference type="SUPFAM" id="SSF53706">
    <property type="entry name" value="Formate dehydrogenase/DMSO reductase, domains 1-3"/>
    <property type="match status" value="1"/>
</dbReference>
<evidence type="ECO:0000259" key="11">
    <source>
        <dbReference type="Pfam" id="PF01568"/>
    </source>
</evidence>